<comment type="caution">
    <text evidence="2">The sequence shown here is derived from an EMBL/GenBank/DDBJ whole genome shotgun (WGS) entry which is preliminary data.</text>
</comment>
<name>A0A4R1HWX9_PSEEN</name>
<feature type="transmembrane region" description="Helical" evidence="1">
    <location>
        <begin position="154"/>
        <end position="175"/>
    </location>
</feature>
<gene>
    <name evidence="2" type="ORF">EV378_1808</name>
</gene>
<protein>
    <submittedName>
        <fullName evidence="2">Uncharacterized protein DUF5134</fullName>
    </submittedName>
</protein>
<evidence type="ECO:0000313" key="3">
    <source>
        <dbReference type="Proteomes" id="UP000295560"/>
    </source>
</evidence>
<feature type="transmembrane region" description="Helical" evidence="1">
    <location>
        <begin position="219"/>
        <end position="238"/>
    </location>
</feature>
<feature type="transmembrane region" description="Helical" evidence="1">
    <location>
        <begin position="57"/>
        <end position="79"/>
    </location>
</feature>
<keyword evidence="1" id="KW-0812">Transmembrane</keyword>
<keyword evidence="1" id="KW-1133">Transmembrane helix</keyword>
<proteinExistence type="predicted"/>
<dbReference type="Pfam" id="PF17197">
    <property type="entry name" value="DUF5134"/>
    <property type="match status" value="1"/>
</dbReference>
<dbReference type="Proteomes" id="UP000295560">
    <property type="component" value="Unassembled WGS sequence"/>
</dbReference>
<organism evidence="2 3">
    <name type="scientific">Pseudonocardia endophytica</name>
    <dbReference type="NCBI Taxonomy" id="401976"/>
    <lineage>
        <taxon>Bacteria</taxon>
        <taxon>Bacillati</taxon>
        <taxon>Actinomycetota</taxon>
        <taxon>Actinomycetes</taxon>
        <taxon>Pseudonocardiales</taxon>
        <taxon>Pseudonocardiaceae</taxon>
        <taxon>Pseudonocardia</taxon>
    </lineage>
</organism>
<dbReference type="EMBL" id="SMFZ01000001">
    <property type="protein sequence ID" value="TCK25981.1"/>
    <property type="molecule type" value="Genomic_DNA"/>
</dbReference>
<evidence type="ECO:0000313" key="2">
    <source>
        <dbReference type="EMBL" id="TCK25981.1"/>
    </source>
</evidence>
<keyword evidence="3" id="KW-1185">Reference proteome</keyword>
<dbReference type="OrthoDB" id="3579838at2"/>
<accession>A0A4R1HWX9</accession>
<feature type="transmembrane region" description="Helical" evidence="1">
    <location>
        <begin position="91"/>
        <end position="112"/>
    </location>
</feature>
<sequence>MIASAPLAWMLTVAFVVTGAYALLRCSATVAGPLPPERRTAELAHVVMSVSMVVMTWSWFSTTGLVLQVVLFSLFTAYFATRAVRGWRGTAHACVGGAAHALMAAAMVWMLVSMPLVMAMPVSGSDGEGGHAGHAGHGGGSAGDAMAMGGQAGWAVAVTLAVSVALLVACGYWALRALRREPVVAPVRTPALVGGGESEPAAAPAPRPVPSALGERSDAVCHAVMSLGMVVMFVGMVAGW</sequence>
<dbReference type="RefSeq" id="WP_132422575.1">
    <property type="nucleotide sequence ID" value="NZ_SMFZ01000001.1"/>
</dbReference>
<dbReference type="InterPro" id="IPR033458">
    <property type="entry name" value="DUF5134"/>
</dbReference>
<evidence type="ECO:0000256" key="1">
    <source>
        <dbReference type="SAM" id="Phobius"/>
    </source>
</evidence>
<reference evidence="2 3" key="1">
    <citation type="submission" date="2019-03" db="EMBL/GenBank/DDBJ databases">
        <title>Sequencing the genomes of 1000 actinobacteria strains.</title>
        <authorList>
            <person name="Klenk H.-P."/>
        </authorList>
    </citation>
    <scope>NUCLEOTIDE SEQUENCE [LARGE SCALE GENOMIC DNA]</scope>
    <source>
        <strain evidence="2 3">DSM 44969</strain>
    </source>
</reference>
<dbReference type="AlphaFoldDB" id="A0A4R1HWX9"/>
<keyword evidence="1" id="KW-0472">Membrane</keyword>